<proteinExistence type="predicted"/>
<keyword evidence="2" id="KW-1185">Reference proteome</keyword>
<dbReference type="Proteomes" id="UP001519460">
    <property type="component" value="Unassembled WGS sequence"/>
</dbReference>
<accession>A0ABD0JBG0</accession>
<sequence>TGPQPPRARTGEEKAMGRAKHLWRSIENTSAPYFDAFGPPLFRSSPTRIPLVGDYGDRTRCSYRSPNAAMQIILSRQHSTSTEYFSNSKEVLAGALRKE</sequence>
<evidence type="ECO:0000313" key="2">
    <source>
        <dbReference type="Proteomes" id="UP001519460"/>
    </source>
</evidence>
<feature type="non-terminal residue" evidence="1">
    <location>
        <position position="1"/>
    </location>
</feature>
<gene>
    <name evidence="1" type="ORF">BaRGS_00036815</name>
</gene>
<dbReference type="EMBL" id="JACVVK020000529">
    <property type="protein sequence ID" value="KAK7467972.1"/>
    <property type="molecule type" value="Genomic_DNA"/>
</dbReference>
<reference evidence="1 2" key="1">
    <citation type="journal article" date="2023" name="Sci. Data">
        <title>Genome assembly of the Korean intertidal mud-creeper Batillaria attramentaria.</title>
        <authorList>
            <person name="Patra A.K."/>
            <person name="Ho P.T."/>
            <person name="Jun S."/>
            <person name="Lee S.J."/>
            <person name="Kim Y."/>
            <person name="Won Y.J."/>
        </authorList>
    </citation>
    <scope>NUCLEOTIDE SEQUENCE [LARGE SCALE GENOMIC DNA]</scope>
    <source>
        <strain evidence="1">Wonlab-2016</strain>
    </source>
</reference>
<evidence type="ECO:0000313" key="1">
    <source>
        <dbReference type="EMBL" id="KAK7467972.1"/>
    </source>
</evidence>
<comment type="caution">
    <text evidence="1">The sequence shown here is derived from an EMBL/GenBank/DDBJ whole genome shotgun (WGS) entry which is preliminary data.</text>
</comment>
<dbReference type="AlphaFoldDB" id="A0ABD0JBG0"/>
<name>A0ABD0JBG0_9CAEN</name>
<protein>
    <submittedName>
        <fullName evidence="1">Uncharacterized protein</fullName>
    </submittedName>
</protein>
<organism evidence="1 2">
    <name type="scientific">Batillaria attramentaria</name>
    <dbReference type="NCBI Taxonomy" id="370345"/>
    <lineage>
        <taxon>Eukaryota</taxon>
        <taxon>Metazoa</taxon>
        <taxon>Spiralia</taxon>
        <taxon>Lophotrochozoa</taxon>
        <taxon>Mollusca</taxon>
        <taxon>Gastropoda</taxon>
        <taxon>Caenogastropoda</taxon>
        <taxon>Sorbeoconcha</taxon>
        <taxon>Cerithioidea</taxon>
        <taxon>Batillariidae</taxon>
        <taxon>Batillaria</taxon>
    </lineage>
</organism>